<dbReference type="InterPro" id="IPR036237">
    <property type="entry name" value="Xyl_isomerase-like_sf"/>
</dbReference>
<dbReference type="Pfam" id="PF01261">
    <property type="entry name" value="AP_endonuc_2"/>
    <property type="match status" value="1"/>
</dbReference>
<protein>
    <submittedName>
        <fullName evidence="2">Myo-inosose-2 dehydratase</fullName>
    </submittedName>
</protein>
<proteinExistence type="predicted"/>
<dbReference type="EMBL" id="MVJN01000002">
    <property type="protein sequence ID" value="RAP38022.1"/>
    <property type="molecule type" value="Genomic_DNA"/>
</dbReference>
<name>A0A364LMD2_9GAMM</name>
<sequence length="294" mass="33378">MTMKLGIAPINWSNDDDPSLGSDISFEQCINEMVQAGYQSTELGNKFPKDPVFLKKTLDEVGLVLSSAWFSTYFTEPENYQKTLSRFLDHLSFMRAMNAKFINICECGYAIQGTEQPVLGENKPVFNDEQWTRLIQGLHAIGRIAHDYGMQIVYHYHAGTGVFNASEIDYLMQHTSPELVSLLLDTGHAAFARINPMDLLLKYRSRIRYIHLKDIRAAVFERVSQEKLCFMDAVRAGVFTVPGDGMIDFAPIMTELKKTGYQGWLIVEAEQDPAKAPPLAYAQKAREYLQRMID</sequence>
<feature type="domain" description="Xylose isomerase-like TIM barrel" evidence="1">
    <location>
        <begin position="33"/>
        <end position="291"/>
    </location>
</feature>
<evidence type="ECO:0000259" key="1">
    <source>
        <dbReference type="Pfam" id="PF01261"/>
    </source>
</evidence>
<dbReference type="PANTHER" id="PTHR12110">
    <property type="entry name" value="HYDROXYPYRUVATE ISOMERASE"/>
    <property type="match status" value="1"/>
</dbReference>
<evidence type="ECO:0000313" key="2">
    <source>
        <dbReference type="EMBL" id="RAP38022.1"/>
    </source>
</evidence>
<dbReference type="NCBIfam" id="TIGR04379">
    <property type="entry name" value="myo_inos_iolE"/>
    <property type="match status" value="1"/>
</dbReference>
<dbReference type="AlphaFoldDB" id="A0A364LMD2"/>
<dbReference type="Gene3D" id="3.20.20.150">
    <property type="entry name" value="Divalent-metal-dependent TIM barrel enzymes"/>
    <property type="match status" value="1"/>
</dbReference>
<reference evidence="2 3" key="1">
    <citation type="submission" date="2017-02" db="EMBL/GenBank/DDBJ databases">
        <title>Legionella quilivanii strain from human: case report and whole genome sequencing analysis.</title>
        <authorList>
            <person name="Lalancette C."/>
            <person name="Leduc J.-M."/>
            <person name="Levesque S."/>
            <person name="Fournier E."/>
            <person name="Saoud J."/>
            <person name="Faucher S.P."/>
            <person name="Bernard K."/>
            <person name="Martineau C."/>
            <person name="Longtin J."/>
        </authorList>
    </citation>
    <scope>NUCLEOTIDE SEQUENCE [LARGE SCALE GENOMIC DNA]</scope>
    <source>
        <strain evidence="2 3">ID143958</strain>
    </source>
</reference>
<dbReference type="SUPFAM" id="SSF51658">
    <property type="entry name" value="Xylose isomerase-like"/>
    <property type="match status" value="1"/>
</dbReference>
<dbReference type="InterPro" id="IPR013022">
    <property type="entry name" value="Xyl_isomerase-like_TIM-brl"/>
</dbReference>
<comment type="caution">
    <text evidence="2">The sequence shown here is derived from an EMBL/GenBank/DDBJ whole genome shotgun (WGS) entry which is preliminary data.</text>
</comment>
<dbReference type="InterPro" id="IPR030823">
    <property type="entry name" value="IolE/MocC"/>
</dbReference>
<evidence type="ECO:0000313" key="3">
    <source>
        <dbReference type="Proteomes" id="UP000249458"/>
    </source>
</evidence>
<organism evidence="2 3">
    <name type="scientific">Legionella quinlivanii</name>
    <dbReference type="NCBI Taxonomy" id="45073"/>
    <lineage>
        <taxon>Bacteria</taxon>
        <taxon>Pseudomonadati</taxon>
        <taxon>Pseudomonadota</taxon>
        <taxon>Gammaproteobacteria</taxon>
        <taxon>Legionellales</taxon>
        <taxon>Legionellaceae</taxon>
        <taxon>Legionella</taxon>
    </lineage>
</organism>
<accession>A0A364LMD2</accession>
<dbReference type="InterPro" id="IPR050312">
    <property type="entry name" value="IolE/XylAMocC-like"/>
</dbReference>
<dbReference type="Proteomes" id="UP000249458">
    <property type="component" value="Unassembled WGS sequence"/>
</dbReference>
<gene>
    <name evidence="2" type="ORF">B1207_03265</name>
</gene>
<dbReference type="PANTHER" id="PTHR12110:SF41">
    <property type="entry name" value="INOSOSE DEHYDRATASE"/>
    <property type="match status" value="1"/>
</dbReference>